<proteinExistence type="predicted"/>
<evidence type="ECO:0000313" key="1">
    <source>
        <dbReference type="EMBL" id="CEK52191.1"/>
    </source>
</evidence>
<name>A0A0B6Y8L7_9EUPU</name>
<sequence length="60" mass="6946">MSRGYHYFQCFFCNGLVMAYGDHQLHLLEPVKTRGLVLSPSDEDTPPDGLYRIIMNLEKK</sequence>
<gene>
    <name evidence="1" type="primary">ORF15840</name>
</gene>
<reference evidence="1" key="1">
    <citation type="submission" date="2014-12" db="EMBL/GenBank/DDBJ databases">
        <title>Insight into the proteome of Arion vulgaris.</title>
        <authorList>
            <person name="Aradska J."/>
            <person name="Bulat T."/>
            <person name="Smidak R."/>
            <person name="Sarate P."/>
            <person name="Gangsoo J."/>
            <person name="Sialana F."/>
            <person name="Bilban M."/>
            <person name="Lubec G."/>
        </authorList>
    </citation>
    <scope>NUCLEOTIDE SEQUENCE</scope>
    <source>
        <tissue evidence="1">Skin</tissue>
    </source>
</reference>
<protein>
    <submittedName>
        <fullName evidence="1">Uncharacterized protein</fullName>
    </submittedName>
</protein>
<dbReference type="EMBL" id="HACG01005326">
    <property type="protein sequence ID" value="CEK52191.1"/>
    <property type="molecule type" value="Transcribed_RNA"/>
</dbReference>
<organism evidence="1">
    <name type="scientific">Arion vulgaris</name>
    <dbReference type="NCBI Taxonomy" id="1028688"/>
    <lineage>
        <taxon>Eukaryota</taxon>
        <taxon>Metazoa</taxon>
        <taxon>Spiralia</taxon>
        <taxon>Lophotrochozoa</taxon>
        <taxon>Mollusca</taxon>
        <taxon>Gastropoda</taxon>
        <taxon>Heterobranchia</taxon>
        <taxon>Euthyneura</taxon>
        <taxon>Panpulmonata</taxon>
        <taxon>Eupulmonata</taxon>
        <taxon>Stylommatophora</taxon>
        <taxon>Helicina</taxon>
        <taxon>Arionoidea</taxon>
        <taxon>Arionidae</taxon>
        <taxon>Arion</taxon>
    </lineage>
</organism>
<accession>A0A0B6Y8L7</accession>
<dbReference type="AlphaFoldDB" id="A0A0B6Y8L7"/>